<sequence>MDREIKFRFWDKTLNKMIYRALLPYDCEHKDIKVMQFTGFKDCKGVDIYEGDILTSIDIFDKSEQVYWCETYGGWMLDMTDSQDQKDGTVLGSDLEDFQFYVSGNIYENK</sequence>
<dbReference type="InterPro" id="IPR019096">
    <property type="entry name" value="YopX_protein"/>
</dbReference>
<proteinExistence type="predicted"/>
<dbReference type="SUPFAM" id="SSF159006">
    <property type="entry name" value="YopX-like"/>
    <property type="match status" value="1"/>
</dbReference>
<protein>
    <recommendedName>
        <fullName evidence="1">YopX protein domain-containing protein</fullName>
    </recommendedName>
</protein>
<evidence type="ECO:0000313" key="2">
    <source>
        <dbReference type="EMBL" id="AUS04400.1"/>
    </source>
</evidence>
<organism evidence="2 3">
    <name type="scientific">Pseudotamlana carrageenivorans</name>
    <dbReference type="NCBI Taxonomy" id="2069432"/>
    <lineage>
        <taxon>Bacteria</taxon>
        <taxon>Pseudomonadati</taxon>
        <taxon>Bacteroidota</taxon>
        <taxon>Flavobacteriia</taxon>
        <taxon>Flavobacteriales</taxon>
        <taxon>Flavobacteriaceae</taxon>
        <taxon>Pseudotamlana</taxon>
    </lineage>
</organism>
<accession>A0A2I7SEV7</accession>
<reference evidence="3" key="1">
    <citation type="submission" date="2018-01" db="EMBL/GenBank/DDBJ databases">
        <title>Complete genome of Tamlana sp. UJ94.</title>
        <authorList>
            <person name="Jung J."/>
            <person name="Chung D."/>
            <person name="Bae S.S."/>
            <person name="Baek K."/>
        </authorList>
    </citation>
    <scope>NUCLEOTIDE SEQUENCE [LARGE SCALE GENOMIC DNA]</scope>
    <source>
        <strain evidence="3">UJ94</strain>
    </source>
</reference>
<name>A0A2I7SEV7_9FLAO</name>
<dbReference type="Proteomes" id="UP000236592">
    <property type="component" value="Chromosome"/>
</dbReference>
<dbReference type="AlphaFoldDB" id="A0A2I7SEV7"/>
<feature type="domain" description="YopX protein" evidence="1">
    <location>
        <begin position="30"/>
        <end position="109"/>
    </location>
</feature>
<dbReference type="Pfam" id="PF09643">
    <property type="entry name" value="YopX"/>
    <property type="match status" value="1"/>
</dbReference>
<dbReference type="InterPro" id="IPR023385">
    <property type="entry name" value="YopX-like_C"/>
</dbReference>
<dbReference type="Gene3D" id="2.30.30.290">
    <property type="entry name" value="YopX-like domains"/>
    <property type="match status" value="1"/>
</dbReference>
<evidence type="ECO:0000313" key="3">
    <source>
        <dbReference type="Proteomes" id="UP000236592"/>
    </source>
</evidence>
<dbReference type="EMBL" id="CP025938">
    <property type="protein sequence ID" value="AUS04400.1"/>
    <property type="molecule type" value="Genomic_DNA"/>
</dbReference>
<gene>
    <name evidence="2" type="ORF">C1A40_02440</name>
</gene>
<dbReference type="KEGG" id="taj:C1A40_02440"/>
<dbReference type="Gene3D" id="3.30.1490.160">
    <property type="entry name" value="ctc02137 like domains"/>
    <property type="match status" value="1"/>
</dbReference>
<keyword evidence="3" id="KW-1185">Reference proteome</keyword>
<evidence type="ECO:0000259" key="1">
    <source>
        <dbReference type="Pfam" id="PF09643"/>
    </source>
</evidence>